<evidence type="ECO:0000313" key="2">
    <source>
        <dbReference type="Proteomes" id="UP000887013"/>
    </source>
</evidence>
<proteinExistence type="predicted"/>
<name>A0A8X6QLD7_NEPPI</name>
<accession>A0A8X6QLD7</accession>
<gene>
    <name evidence="1" type="ORF">NPIL_296211</name>
</gene>
<dbReference type="AlphaFoldDB" id="A0A8X6QLD7"/>
<organism evidence="1 2">
    <name type="scientific">Nephila pilipes</name>
    <name type="common">Giant wood spider</name>
    <name type="synonym">Nephila maculata</name>
    <dbReference type="NCBI Taxonomy" id="299642"/>
    <lineage>
        <taxon>Eukaryota</taxon>
        <taxon>Metazoa</taxon>
        <taxon>Ecdysozoa</taxon>
        <taxon>Arthropoda</taxon>
        <taxon>Chelicerata</taxon>
        <taxon>Arachnida</taxon>
        <taxon>Araneae</taxon>
        <taxon>Araneomorphae</taxon>
        <taxon>Entelegynae</taxon>
        <taxon>Araneoidea</taxon>
        <taxon>Nephilidae</taxon>
        <taxon>Nephila</taxon>
    </lineage>
</organism>
<dbReference type="EMBL" id="BMAW01032336">
    <property type="protein sequence ID" value="GFU25141.1"/>
    <property type="molecule type" value="Genomic_DNA"/>
</dbReference>
<comment type="caution">
    <text evidence="1">The sequence shown here is derived from an EMBL/GenBank/DDBJ whole genome shotgun (WGS) entry which is preliminary data.</text>
</comment>
<dbReference type="Proteomes" id="UP000887013">
    <property type="component" value="Unassembled WGS sequence"/>
</dbReference>
<protein>
    <submittedName>
        <fullName evidence="1">Uncharacterized protein</fullName>
    </submittedName>
</protein>
<evidence type="ECO:0000313" key="1">
    <source>
        <dbReference type="EMBL" id="GFU25141.1"/>
    </source>
</evidence>
<keyword evidence="2" id="KW-1185">Reference proteome</keyword>
<sequence length="116" mass="13530">MHPISEIQHEKRNPMDITRLIYLVSSESKVPFTFGNAIAHASNHAQDKMEKARFVTEKLSGHCNIWHYSCDSLLLCLDPFNEKGCRDQNGRGHFNFVDQNLRLSPRWKQQKMKTCK</sequence>
<reference evidence="1" key="1">
    <citation type="submission" date="2020-08" db="EMBL/GenBank/DDBJ databases">
        <title>Multicomponent nature underlies the extraordinary mechanical properties of spider dragline silk.</title>
        <authorList>
            <person name="Kono N."/>
            <person name="Nakamura H."/>
            <person name="Mori M."/>
            <person name="Yoshida Y."/>
            <person name="Ohtoshi R."/>
            <person name="Malay A.D."/>
            <person name="Moran D.A.P."/>
            <person name="Tomita M."/>
            <person name="Numata K."/>
            <person name="Arakawa K."/>
        </authorList>
    </citation>
    <scope>NUCLEOTIDE SEQUENCE</scope>
</reference>